<gene>
    <name evidence="4" type="ORF">Cni_G15758</name>
</gene>
<dbReference type="Pfam" id="PF02458">
    <property type="entry name" value="Transferase"/>
    <property type="match status" value="1"/>
</dbReference>
<evidence type="ECO:0000256" key="1">
    <source>
        <dbReference type="ARBA" id="ARBA00022679"/>
    </source>
</evidence>
<accession>A0AAQ3KE72</accession>
<feature type="region of interest" description="Disordered" evidence="3">
    <location>
        <begin position="311"/>
        <end position="345"/>
    </location>
</feature>
<evidence type="ECO:0000256" key="3">
    <source>
        <dbReference type="SAM" id="MobiDB-lite"/>
    </source>
</evidence>
<keyword evidence="2" id="KW-0012">Acyltransferase</keyword>
<feature type="region of interest" description="Disordered" evidence="3">
    <location>
        <begin position="619"/>
        <end position="661"/>
    </location>
</feature>
<dbReference type="EMBL" id="CP136894">
    <property type="protein sequence ID" value="WOL07023.1"/>
    <property type="molecule type" value="Genomic_DNA"/>
</dbReference>
<feature type="compositionally biased region" description="Acidic residues" evidence="3">
    <location>
        <begin position="318"/>
        <end position="345"/>
    </location>
</feature>
<dbReference type="InterPro" id="IPR023213">
    <property type="entry name" value="CAT-like_dom_sf"/>
</dbReference>
<evidence type="ECO:0000313" key="5">
    <source>
        <dbReference type="Proteomes" id="UP001327560"/>
    </source>
</evidence>
<sequence>MHEIDDLKSKVAFLRLVSPLDLTSTTDLLLHAAGSSCNANPNSSPSTALSCTPAVPVHRIVLPSGGEDHLRSSPAEPGSLPDRVDLSLFDALWICFPLIQRLLLFRGSHVPPLPALLDSLRSALSRTLLHYFTLAGKLTYAPASGDVFIDCSPAAIGPGVAFFEAESEGGDLGRLADDEVHDVDAFVQLIPELNATELPAPVFTVQVTRFRGAEGSADQGVALGFAAHHSVVDGRALWRFVEAWAVECRREAGPPPPSLDRSVIKHPKGKEIARMFLHRLSPCLDVREMVEHGTSHGMIDMYVEAIKERETVEHEVPESDDSDYLLETDGSESMTDDDNATDIDDDDDFVVAMENMRTYKQLKKNKRKDEAGSSDENPSTPSTSEEECAGSKGKEKRVYFNHKNLRSGDPFSVGMWFESHVQFKHAIHDYAIIGGFNIKWRRLGKDRCVAVCTEGYLDKDYDIRVGSATCYKARKQAHKMILGTLEERYNLVPSYMAELKRVNRNSFFDLQVERGPNLEAIFKRFYVGFEALRSGFLRGCRLVIILDGCFLKTQIGGQLLSAIGRDGNTQMFPTAWAVVEGRPEKVRKKDKSEKDPNLKKYGTVKCTICGGYEHNKRTCPNKGQQQASSSRAQMQKKRGTDLERKPLFHLRKSVQQNLRNL</sequence>
<dbReference type="Proteomes" id="UP001327560">
    <property type="component" value="Chromosome 5"/>
</dbReference>
<organism evidence="4 5">
    <name type="scientific">Canna indica</name>
    <name type="common">Indian-shot</name>
    <dbReference type="NCBI Taxonomy" id="4628"/>
    <lineage>
        <taxon>Eukaryota</taxon>
        <taxon>Viridiplantae</taxon>
        <taxon>Streptophyta</taxon>
        <taxon>Embryophyta</taxon>
        <taxon>Tracheophyta</taxon>
        <taxon>Spermatophyta</taxon>
        <taxon>Magnoliopsida</taxon>
        <taxon>Liliopsida</taxon>
        <taxon>Zingiberales</taxon>
        <taxon>Cannaceae</taxon>
        <taxon>Canna</taxon>
    </lineage>
</organism>
<protein>
    <submittedName>
        <fullName evidence="4">Malonyl-CoA:anthocyanidin 5-O-glucoside-6''-O-malonyltransferase</fullName>
    </submittedName>
</protein>
<keyword evidence="5" id="KW-1185">Reference proteome</keyword>
<dbReference type="InterPro" id="IPR051504">
    <property type="entry name" value="Plant_metabolite_acyltrans"/>
</dbReference>
<reference evidence="4 5" key="1">
    <citation type="submission" date="2023-10" db="EMBL/GenBank/DDBJ databases">
        <title>Chromosome-scale genome assembly provides insights into flower coloration mechanisms of Canna indica.</title>
        <authorList>
            <person name="Li C."/>
        </authorList>
    </citation>
    <scope>NUCLEOTIDE SEQUENCE [LARGE SCALE GENOMIC DNA]</scope>
    <source>
        <tissue evidence="4">Flower</tissue>
    </source>
</reference>
<dbReference type="Gene3D" id="3.30.559.10">
    <property type="entry name" value="Chloramphenicol acetyltransferase-like domain"/>
    <property type="match status" value="1"/>
</dbReference>
<dbReference type="PANTHER" id="PTHR31625">
    <property type="match status" value="1"/>
</dbReference>
<feature type="region of interest" description="Disordered" evidence="3">
    <location>
        <begin position="361"/>
        <end position="393"/>
    </location>
</feature>
<feature type="compositionally biased region" description="Low complexity" evidence="3">
    <location>
        <begin position="374"/>
        <end position="383"/>
    </location>
</feature>
<name>A0AAQ3KE72_9LILI</name>
<feature type="compositionally biased region" description="Low complexity" evidence="3">
    <location>
        <begin position="624"/>
        <end position="633"/>
    </location>
</feature>
<evidence type="ECO:0000256" key="2">
    <source>
        <dbReference type="ARBA" id="ARBA00023315"/>
    </source>
</evidence>
<dbReference type="GO" id="GO:0016747">
    <property type="term" value="F:acyltransferase activity, transferring groups other than amino-acyl groups"/>
    <property type="evidence" value="ECO:0007669"/>
    <property type="project" value="UniProtKB-ARBA"/>
</dbReference>
<keyword evidence="1" id="KW-0808">Transferase</keyword>
<dbReference type="AlphaFoldDB" id="A0AAQ3KE72"/>
<evidence type="ECO:0000313" key="4">
    <source>
        <dbReference type="EMBL" id="WOL07023.1"/>
    </source>
</evidence>
<proteinExistence type="predicted"/>